<dbReference type="EMBL" id="CP090169">
    <property type="protein sequence ID" value="UJO19825.1"/>
    <property type="molecule type" value="Genomic_DNA"/>
</dbReference>
<dbReference type="GeneID" id="71989886"/>
<accession>A0A9Q8URK6</accession>
<name>A0A9Q8URK6_PASFU</name>
<protein>
    <submittedName>
        <fullName evidence="1">Uncharacterized protein</fullName>
    </submittedName>
</protein>
<sequence>MFQGDSAAKDKILSTPGLGYDVPEDRRRIDAILDHAEGDVDGVAIEAIKYWLQERIKGARFSVGTA</sequence>
<reference evidence="1" key="1">
    <citation type="submission" date="2021-12" db="EMBL/GenBank/DDBJ databases">
        <authorList>
            <person name="Zaccaron A."/>
            <person name="Stergiopoulos I."/>
        </authorList>
    </citation>
    <scope>NUCLEOTIDE SEQUENCE</scope>
    <source>
        <strain evidence="1">Race5_Kim</strain>
    </source>
</reference>
<reference evidence="1" key="2">
    <citation type="journal article" date="2022" name="Microb. Genom.">
        <title>A chromosome-scale genome assembly of the tomato pathogen Cladosporium fulvum reveals a compartmentalized genome architecture and the presence of a dispensable chromosome.</title>
        <authorList>
            <person name="Zaccaron A.Z."/>
            <person name="Chen L.H."/>
            <person name="Samaras A."/>
            <person name="Stergiopoulos I."/>
        </authorList>
    </citation>
    <scope>NUCLEOTIDE SEQUENCE</scope>
    <source>
        <strain evidence="1">Race5_Kim</strain>
    </source>
</reference>
<gene>
    <name evidence="1" type="ORF">CLAFUR5_10008</name>
</gene>
<evidence type="ECO:0000313" key="2">
    <source>
        <dbReference type="Proteomes" id="UP000756132"/>
    </source>
</evidence>
<dbReference type="KEGG" id="ffu:CLAFUR5_10008"/>
<dbReference type="Proteomes" id="UP000756132">
    <property type="component" value="Chromosome 7"/>
</dbReference>
<keyword evidence="2" id="KW-1185">Reference proteome</keyword>
<dbReference type="AlphaFoldDB" id="A0A9Q8URK6"/>
<dbReference type="RefSeq" id="XP_047764191.1">
    <property type="nucleotide sequence ID" value="XM_047909156.1"/>
</dbReference>
<organism evidence="1 2">
    <name type="scientific">Passalora fulva</name>
    <name type="common">Tomato leaf mold</name>
    <name type="synonym">Cladosporium fulvum</name>
    <dbReference type="NCBI Taxonomy" id="5499"/>
    <lineage>
        <taxon>Eukaryota</taxon>
        <taxon>Fungi</taxon>
        <taxon>Dikarya</taxon>
        <taxon>Ascomycota</taxon>
        <taxon>Pezizomycotina</taxon>
        <taxon>Dothideomycetes</taxon>
        <taxon>Dothideomycetidae</taxon>
        <taxon>Mycosphaerellales</taxon>
        <taxon>Mycosphaerellaceae</taxon>
        <taxon>Fulvia</taxon>
    </lineage>
</organism>
<proteinExistence type="predicted"/>
<evidence type="ECO:0000313" key="1">
    <source>
        <dbReference type="EMBL" id="UJO19825.1"/>
    </source>
</evidence>